<dbReference type="Pfam" id="PF01549">
    <property type="entry name" value="ShK"/>
    <property type="match status" value="1"/>
</dbReference>
<keyword evidence="4" id="KW-1185">Reference proteome</keyword>
<dbReference type="EMBL" id="UZAH01031661">
    <property type="protein sequence ID" value="VDP17004.1"/>
    <property type="molecule type" value="Genomic_DNA"/>
</dbReference>
<dbReference type="Gene3D" id="1.10.10.1940">
    <property type="match status" value="1"/>
</dbReference>
<sequence length="78" mass="8739">MRHKRSWNTALVTRSTLSEKISSGLPPSRPQPIVSTSSSSCMDRPWCPINRLRDYCTNPVFSESLKKSTCAKSCGFCK</sequence>
<reference evidence="5" key="2">
    <citation type="submission" date="2019-09" db="UniProtKB">
        <authorList>
            <consortium name="WormBaseParasite"/>
        </authorList>
    </citation>
    <scope>IDENTIFICATION</scope>
</reference>
<feature type="region of interest" description="Disordered" evidence="1">
    <location>
        <begin position="19"/>
        <end position="41"/>
    </location>
</feature>
<dbReference type="OrthoDB" id="5843017at2759"/>
<evidence type="ECO:0000259" key="2">
    <source>
        <dbReference type="SMART" id="SM00254"/>
    </source>
</evidence>
<evidence type="ECO:0000313" key="3">
    <source>
        <dbReference type="EMBL" id="VDP17004.1"/>
    </source>
</evidence>
<accession>A0A183GCF5</accession>
<name>A0A183GCF5_HELPZ</name>
<dbReference type="InterPro" id="IPR003582">
    <property type="entry name" value="ShKT_dom"/>
</dbReference>
<organism evidence="4 5">
    <name type="scientific">Heligmosomoides polygyrus</name>
    <name type="common">Parasitic roundworm</name>
    <dbReference type="NCBI Taxonomy" id="6339"/>
    <lineage>
        <taxon>Eukaryota</taxon>
        <taxon>Metazoa</taxon>
        <taxon>Ecdysozoa</taxon>
        <taxon>Nematoda</taxon>
        <taxon>Chromadorea</taxon>
        <taxon>Rhabditida</taxon>
        <taxon>Rhabditina</taxon>
        <taxon>Rhabditomorpha</taxon>
        <taxon>Strongyloidea</taxon>
        <taxon>Heligmosomidae</taxon>
        <taxon>Heligmosomoides</taxon>
    </lineage>
</organism>
<dbReference type="AlphaFoldDB" id="A0A183GCF5"/>
<dbReference type="Proteomes" id="UP000050761">
    <property type="component" value="Unassembled WGS sequence"/>
</dbReference>
<evidence type="ECO:0000313" key="4">
    <source>
        <dbReference type="Proteomes" id="UP000050761"/>
    </source>
</evidence>
<reference evidence="3 4" key="1">
    <citation type="submission" date="2018-11" db="EMBL/GenBank/DDBJ databases">
        <authorList>
            <consortium name="Pathogen Informatics"/>
        </authorList>
    </citation>
    <scope>NUCLEOTIDE SEQUENCE [LARGE SCALE GENOMIC DNA]</scope>
</reference>
<evidence type="ECO:0000313" key="5">
    <source>
        <dbReference type="WBParaSite" id="HPBE_0001984801-mRNA-1"/>
    </source>
</evidence>
<proteinExistence type="predicted"/>
<protein>
    <submittedName>
        <fullName evidence="5">ShKT domain-containing protein</fullName>
    </submittedName>
</protein>
<dbReference type="SMART" id="SM00254">
    <property type="entry name" value="ShKT"/>
    <property type="match status" value="1"/>
</dbReference>
<gene>
    <name evidence="3" type="ORF">HPBE_LOCUS19847</name>
</gene>
<accession>A0A3P8CCN7</accession>
<evidence type="ECO:0000256" key="1">
    <source>
        <dbReference type="SAM" id="MobiDB-lite"/>
    </source>
</evidence>
<dbReference type="WBParaSite" id="HPBE_0001984801-mRNA-1">
    <property type="protein sequence ID" value="HPBE_0001984801-mRNA-1"/>
    <property type="gene ID" value="HPBE_0001984801"/>
</dbReference>
<feature type="domain" description="ShKT" evidence="2">
    <location>
        <begin position="40"/>
        <end position="78"/>
    </location>
</feature>